<comment type="caution">
    <text evidence="2">The sequence shown here is derived from an EMBL/GenBank/DDBJ whole genome shotgun (WGS) entry which is preliminary data.</text>
</comment>
<organism evidence="2 3">
    <name type="scientific">Portunus trituberculatus</name>
    <name type="common">Swimming crab</name>
    <name type="synonym">Neptunus trituberculatus</name>
    <dbReference type="NCBI Taxonomy" id="210409"/>
    <lineage>
        <taxon>Eukaryota</taxon>
        <taxon>Metazoa</taxon>
        <taxon>Ecdysozoa</taxon>
        <taxon>Arthropoda</taxon>
        <taxon>Crustacea</taxon>
        <taxon>Multicrustacea</taxon>
        <taxon>Malacostraca</taxon>
        <taxon>Eumalacostraca</taxon>
        <taxon>Eucarida</taxon>
        <taxon>Decapoda</taxon>
        <taxon>Pleocyemata</taxon>
        <taxon>Brachyura</taxon>
        <taxon>Eubrachyura</taxon>
        <taxon>Portunoidea</taxon>
        <taxon>Portunidae</taxon>
        <taxon>Portuninae</taxon>
        <taxon>Portunus</taxon>
    </lineage>
</organism>
<evidence type="ECO:0000313" key="2">
    <source>
        <dbReference type="EMBL" id="MPC74977.1"/>
    </source>
</evidence>
<feature type="region of interest" description="Disordered" evidence="1">
    <location>
        <begin position="1"/>
        <end position="42"/>
    </location>
</feature>
<dbReference type="EMBL" id="VSRR010040117">
    <property type="protein sequence ID" value="MPC74977.1"/>
    <property type="molecule type" value="Genomic_DNA"/>
</dbReference>
<reference evidence="2 3" key="1">
    <citation type="submission" date="2019-05" db="EMBL/GenBank/DDBJ databases">
        <title>Another draft genome of Portunus trituberculatus and its Hox gene families provides insights of decapod evolution.</title>
        <authorList>
            <person name="Jeong J.-H."/>
            <person name="Song I."/>
            <person name="Kim S."/>
            <person name="Choi T."/>
            <person name="Kim D."/>
            <person name="Ryu S."/>
            <person name="Kim W."/>
        </authorList>
    </citation>
    <scope>NUCLEOTIDE SEQUENCE [LARGE SCALE GENOMIC DNA]</scope>
    <source>
        <tissue evidence="2">Muscle</tissue>
    </source>
</reference>
<name>A0A5B7I0K6_PORTR</name>
<dbReference type="AlphaFoldDB" id="A0A5B7I0K6"/>
<dbReference type="Proteomes" id="UP000324222">
    <property type="component" value="Unassembled WGS sequence"/>
</dbReference>
<evidence type="ECO:0000256" key="1">
    <source>
        <dbReference type="SAM" id="MobiDB-lite"/>
    </source>
</evidence>
<protein>
    <submittedName>
        <fullName evidence="2">Uncharacterized protein</fullName>
    </submittedName>
</protein>
<accession>A0A5B7I0K6</accession>
<keyword evidence="3" id="KW-1185">Reference proteome</keyword>
<evidence type="ECO:0000313" key="3">
    <source>
        <dbReference type="Proteomes" id="UP000324222"/>
    </source>
</evidence>
<proteinExistence type="predicted"/>
<sequence length="66" mass="7648">MGRQYRRERRNVSGEGGGDAEGVCRMTQKTSTARRRRRLQQDAKSVCRRMLMASGGCRQSFKWPRV</sequence>
<gene>
    <name evidence="2" type="ORF">E2C01_069361</name>
</gene>